<comment type="subcellular location">
    <subcellularLocation>
        <location evidence="2">Cytoplasm</location>
    </subcellularLocation>
    <subcellularLocation>
        <location evidence="1">Nucleus</location>
    </subcellularLocation>
</comment>
<dbReference type="FunFam" id="3.40.50.150:FF:000279">
    <property type="entry name" value="Methyltransferase-like protein"/>
    <property type="match status" value="1"/>
</dbReference>
<dbReference type="InterPro" id="IPR049560">
    <property type="entry name" value="MeTrfase_RsmB-F_NOP2_cat"/>
</dbReference>
<evidence type="ECO:0000256" key="11">
    <source>
        <dbReference type="ARBA" id="ARBA00050646"/>
    </source>
</evidence>
<reference evidence="18 19" key="2">
    <citation type="journal article" date="2011" name="PLoS Genet.">
        <title>Caenorhabditis briggsae recombinant inbred line genotypes reveal inter-strain incompatibility and the evolution of recombination.</title>
        <authorList>
            <person name="Ross J.A."/>
            <person name="Koboldt D.C."/>
            <person name="Staisch J.E."/>
            <person name="Chamberlin H.M."/>
            <person name="Gupta B.P."/>
            <person name="Miller R.D."/>
            <person name="Baird S.E."/>
            <person name="Haag E.S."/>
        </authorList>
    </citation>
    <scope>NUCLEOTIDE SEQUENCE [LARGE SCALE GENOMIC DNA]</scope>
    <source>
        <strain evidence="18 19">AF16</strain>
    </source>
</reference>
<dbReference type="InParanoid" id="A8XYW6"/>
<keyword evidence="8" id="KW-0819">tRNA processing</keyword>
<dbReference type="CDD" id="cd02440">
    <property type="entry name" value="AdoMet_MTases"/>
    <property type="match status" value="1"/>
</dbReference>
<evidence type="ECO:0000256" key="15">
    <source>
        <dbReference type="ARBA" id="ARBA00079889"/>
    </source>
</evidence>
<evidence type="ECO:0000256" key="10">
    <source>
        <dbReference type="ARBA" id="ARBA00023242"/>
    </source>
</evidence>
<dbReference type="GO" id="GO:0005737">
    <property type="term" value="C:cytoplasm"/>
    <property type="evidence" value="ECO:0007669"/>
    <property type="project" value="UniProtKB-SubCell"/>
</dbReference>
<dbReference type="OMA" id="CGFVWDI"/>
<dbReference type="InterPro" id="IPR026113">
    <property type="entry name" value="METTL2/6/8-like"/>
</dbReference>
<feature type="domain" description="SAM-dependent MTase RsmB/NOP-type" evidence="17">
    <location>
        <begin position="457"/>
        <end position="776"/>
    </location>
</feature>
<evidence type="ECO:0000313" key="18">
    <source>
        <dbReference type="EMBL" id="CAP37833.2"/>
    </source>
</evidence>
<dbReference type="Gene3D" id="3.30.70.1170">
    <property type="entry name" value="Sun protein, domain 3"/>
    <property type="match status" value="1"/>
</dbReference>
<evidence type="ECO:0000256" key="16">
    <source>
        <dbReference type="PROSITE-ProRule" id="PRU01023"/>
    </source>
</evidence>
<evidence type="ECO:0000256" key="7">
    <source>
        <dbReference type="ARBA" id="ARBA00022691"/>
    </source>
</evidence>
<protein>
    <recommendedName>
        <fullName evidence="14">tRNA N(3)-cytidine methyltransferase METTL6</fullName>
    </recommendedName>
    <alternativeName>
        <fullName evidence="15">Methyltransferase-like protein 6</fullName>
    </alternativeName>
</protein>
<evidence type="ECO:0000256" key="1">
    <source>
        <dbReference type="ARBA" id="ARBA00004123"/>
    </source>
</evidence>
<evidence type="ECO:0000256" key="2">
    <source>
        <dbReference type="ARBA" id="ARBA00004496"/>
    </source>
</evidence>
<feature type="binding site" evidence="16">
    <location>
        <position position="620"/>
    </location>
    <ligand>
        <name>S-adenosyl-L-methionine</name>
        <dbReference type="ChEBI" id="CHEBI:59789"/>
    </ligand>
</feature>
<evidence type="ECO:0000256" key="6">
    <source>
        <dbReference type="ARBA" id="ARBA00022679"/>
    </source>
</evidence>
<dbReference type="InterPro" id="IPR001678">
    <property type="entry name" value="MeTrfase_RsmB-F_NOP2_dom"/>
</dbReference>
<keyword evidence="6 16" id="KW-0808">Transferase</keyword>
<evidence type="ECO:0000256" key="4">
    <source>
        <dbReference type="ARBA" id="ARBA00022490"/>
    </source>
</evidence>
<comment type="function">
    <text evidence="12">S-adenosyl-L-methionine-dependent methyltransferase that mediates N(3)-methylcytidine modification of residue 32 of the tRNA anticodon loop of tRNA(Ser), including tRNA(Ser)(UGA) and tRNA(Ser)(GCU). Interaction with SARS1/SerRS is required for N(3)-methylcytidine methylation.</text>
</comment>
<dbReference type="Pfam" id="PF21153">
    <property type="entry name" value="NSUN5_N"/>
    <property type="match status" value="1"/>
</dbReference>
<dbReference type="HOGENOM" id="CLU_019906_0_0_1"/>
<keyword evidence="10" id="KW-0539">Nucleus</keyword>
<feature type="active site" description="Nucleophile" evidence="16">
    <location>
        <position position="707"/>
    </location>
</feature>
<comment type="similarity">
    <text evidence="16">Belongs to the class I-like SAM-binding methyltransferase superfamily. RsmB/NOP family.</text>
</comment>
<dbReference type="Proteomes" id="UP000008549">
    <property type="component" value="Unassembled WGS sequence"/>
</dbReference>
<dbReference type="STRING" id="6238.A8XYW6"/>
<comment type="caution">
    <text evidence="16">Lacks conserved residue(s) required for the propagation of feature annotation.</text>
</comment>
<dbReference type="InterPro" id="IPR013217">
    <property type="entry name" value="Methyltransf_12"/>
</dbReference>
<feature type="binding site" evidence="16">
    <location>
        <position position="654"/>
    </location>
    <ligand>
        <name>S-adenosyl-L-methionine</name>
        <dbReference type="ChEBI" id="CHEBI:59789"/>
    </ligand>
</feature>
<dbReference type="InterPro" id="IPR048889">
    <property type="entry name" value="NSUN5_RCM1_N"/>
</dbReference>
<dbReference type="Pfam" id="PF01189">
    <property type="entry name" value="Methyltr_RsmB-F"/>
    <property type="match status" value="1"/>
</dbReference>
<dbReference type="Pfam" id="PF21148">
    <property type="entry name" value="NSUN5_fdxn-like"/>
    <property type="match status" value="1"/>
</dbReference>
<dbReference type="GO" id="GO:0003723">
    <property type="term" value="F:RNA binding"/>
    <property type="evidence" value="ECO:0007669"/>
    <property type="project" value="UniProtKB-UniRule"/>
</dbReference>
<dbReference type="PANTHER" id="PTHR22809">
    <property type="entry name" value="METHYLTRANSFERASE-RELATED"/>
    <property type="match status" value="1"/>
</dbReference>
<evidence type="ECO:0000256" key="5">
    <source>
        <dbReference type="ARBA" id="ARBA00022603"/>
    </source>
</evidence>
<dbReference type="Gene3D" id="3.40.50.150">
    <property type="entry name" value="Vaccinia Virus protein VP39"/>
    <property type="match status" value="2"/>
</dbReference>
<feature type="binding site" evidence="16">
    <location>
        <position position="593"/>
    </location>
    <ligand>
        <name>S-adenosyl-L-methionine</name>
        <dbReference type="ChEBI" id="CHEBI:59789"/>
    </ligand>
</feature>
<keyword evidence="19" id="KW-1185">Reference proteome</keyword>
<dbReference type="InterPro" id="IPR029063">
    <property type="entry name" value="SAM-dependent_MTases_sf"/>
</dbReference>
<name>A8XYW6_CAEBR</name>
<dbReference type="FunFam" id="3.30.70.1170:FF:000016">
    <property type="entry name" value="Nop2 (NOP2)/SUN domain family member"/>
    <property type="match status" value="1"/>
</dbReference>
<dbReference type="WormBase" id="CBG20899">
    <property type="protein sequence ID" value="CBP45002"/>
    <property type="gene ID" value="WBGene00039804"/>
    <property type="gene designation" value="Cbr-nsun-5"/>
</dbReference>
<dbReference type="AlphaFoldDB" id="A8XYW6"/>
<dbReference type="PANTHER" id="PTHR22809:SF11">
    <property type="entry name" value="TRNA N(3)-METHYLCYTIDINE METHYLTRANSFERASE METTL2"/>
    <property type="match status" value="1"/>
</dbReference>
<dbReference type="InterPro" id="IPR049561">
    <property type="entry name" value="NSUN5_7_fdxn-like"/>
</dbReference>
<keyword evidence="9 16" id="KW-0694">RNA-binding</keyword>
<evidence type="ECO:0000256" key="14">
    <source>
        <dbReference type="ARBA" id="ARBA00067376"/>
    </source>
</evidence>
<keyword evidence="5 16" id="KW-0489">Methyltransferase</keyword>
<dbReference type="EMBL" id="HE600928">
    <property type="protein sequence ID" value="CAP37833.2"/>
    <property type="molecule type" value="Genomic_DNA"/>
</dbReference>
<dbReference type="PROSITE" id="PS51686">
    <property type="entry name" value="SAM_MT_RSMB_NOP"/>
    <property type="match status" value="1"/>
</dbReference>
<dbReference type="FunCoup" id="A8XYW6">
    <property type="interactions" value="2167"/>
</dbReference>
<dbReference type="eggNOG" id="KOG2361">
    <property type="taxonomic scope" value="Eukaryota"/>
</dbReference>
<sequence>MATDALYHEVAEIIRCVLAKEKSVRNAVYGSSYKVSFNNIFRILTQKSPIFVEVRPIMGCAEENPEEKPKCNPFGTRFLTDDAKVFEHNAWDDVEWSEEQQEEAKRIVENQQSMKVDEEKAMRLLSAPADQWDAFYAHNENRFFKDRNWLLKEFPELDVNEACNSEKETVKILEVGCGVGNTTFPLMQVNNSSSRLFLHSCDYAPNAIRVLKSQEAYDPEKMNAFVWDITQPTPQEAPAPESLDYIVCIYVLSAIHPDKIRKALSNLMSLLKPGGTLLLKDYGRYDLTQLRFKKDRLIEGNLYCRGDGTLVYFFEMEELEALLGEFGMKKKVMHVDRRLIVNRAKQVKMYRQWIQGKFLKPNKKALLRLSCESLKFRPVFDEILKDKELRKMKNDPNINGSVDLLYVLMYETLVGSGLNRCSQEMKSVISRRATRMKEVEKELGADGRGIKSIKEAEEGAKKIVIPRYARINTLKWTVEEALKTLETEEWKILGTASVEKFPELVANMKEDEIYKDPHVENLLIFAPNIQNFHEYWMVEQRYLILQDKASCLPAFLLNPRPGSQVFDTCAAPGMKTSHAAAIMDNQGKVWAMDRAADRVATMKQLLDGSKVAIASAFCGDFLKTDVTDKKFSKVSNPCFLSKILIFQVKFAIVDPPCSGSGIVKRMDEITGGNAEKERLEKLKNLQAMILKHALKLPGLKRAVYSTCSIHEEENEQVVDEVLLDTYVRQNFVLKKDVLPEWTHRGLSTYEVGEHCLRADPKVTLTNGFFVAVFERVKKDQEGEE</sequence>
<comment type="catalytic activity">
    <reaction evidence="11">
        <text>cytidine(32) in tRNA(Ser) + S-adenosyl-L-methionine = N(3)-methylcytidine(32) in tRNA(Ser) + S-adenosyl-L-homocysteine + H(+)</text>
        <dbReference type="Rhea" id="RHEA:50956"/>
        <dbReference type="Rhea" id="RHEA-COMP:12849"/>
        <dbReference type="Rhea" id="RHEA-COMP:12851"/>
        <dbReference type="ChEBI" id="CHEBI:15378"/>
        <dbReference type="ChEBI" id="CHEBI:57856"/>
        <dbReference type="ChEBI" id="CHEBI:59789"/>
        <dbReference type="ChEBI" id="CHEBI:74894"/>
        <dbReference type="ChEBI" id="CHEBI:82748"/>
    </reaction>
    <physiologicalReaction direction="left-to-right" evidence="11">
        <dbReference type="Rhea" id="RHEA:50957"/>
    </physiologicalReaction>
</comment>
<evidence type="ECO:0000256" key="3">
    <source>
        <dbReference type="ARBA" id="ARBA00009725"/>
    </source>
</evidence>
<dbReference type="PRINTS" id="PR02008">
    <property type="entry name" value="RCMTFAMILY"/>
</dbReference>
<keyword evidence="7 16" id="KW-0949">S-adenosyl-L-methionine</keyword>
<dbReference type="SUPFAM" id="SSF53335">
    <property type="entry name" value="S-adenosyl-L-methionine-dependent methyltransferases"/>
    <property type="match status" value="2"/>
</dbReference>
<dbReference type="GO" id="GO:0005634">
    <property type="term" value="C:nucleus"/>
    <property type="evidence" value="ECO:0007669"/>
    <property type="project" value="UniProtKB-SubCell"/>
</dbReference>
<evidence type="ECO:0000256" key="12">
    <source>
        <dbReference type="ARBA" id="ARBA00058280"/>
    </source>
</evidence>
<dbReference type="GO" id="GO:0052735">
    <property type="term" value="F:tRNA (cytidine-3-)-methyltransferase activity"/>
    <property type="evidence" value="ECO:0000318"/>
    <property type="project" value="GO_Central"/>
</dbReference>
<reference evidence="18 19" key="1">
    <citation type="journal article" date="2003" name="PLoS Biol.">
        <title>The genome sequence of Caenorhabditis briggsae: a platform for comparative genomics.</title>
        <authorList>
            <person name="Stein L.D."/>
            <person name="Bao Z."/>
            <person name="Blasiar D."/>
            <person name="Blumenthal T."/>
            <person name="Brent M.R."/>
            <person name="Chen N."/>
            <person name="Chinwalla A."/>
            <person name="Clarke L."/>
            <person name="Clee C."/>
            <person name="Coghlan A."/>
            <person name="Coulson A."/>
            <person name="D'Eustachio P."/>
            <person name="Fitch D.H."/>
            <person name="Fulton L.A."/>
            <person name="Fulton R.E."/>
            <person name="Griffiths-Jones S."/>
            <person name="Harris T.W."/>
            <person name="Hillier L.W."/>
            <person name="Kamath R."/>
            <person name="Kuwabara P.E."/>
            <person name="Mardis E.R."/>
            <person name="Marra M.A."/>
            <person name="Miner T.L."/>
            <person name="Minx P."/>
            <person name="Mullikin J.C."/>
            <person name="Plumb R.W."/>
            <person name="Rogers J."/>
            <person name="Schein J.E."/>
            <person name="Sohrmann M."/>
            <person name="Spieth J."/>
            <person name="Stajich J.E."/>
            <person name="Wei C."/>
            <person name="Willey D."/>
            <person name="Wilson R.K."/>
            <person name="Durbin R."/>
            <person name="Waterston R.H."/>
        </authorList>
    </citation>
    <scope>NUCLEOTIDE SEQUENCE [LARGE SCALE GENOMIC DNA]</scope>
    <source>
        <strain evidence="18 19">AF16</strain>
    </source>
</reference>
<comment type="subunit">
    <text evidence="13">Monomer. Interacts with SARS1/SerRS; interaction is mediated via tRNA(Ser) and is required for N(3)-methylcytidine methylation.</text>
</comment>
<evidence type="ECO:0000256" key="8">
    <source>
        <dbReference type="ARBA" id="ARBA00022694"/>
    </source>
</evidence>
<organism evidence="18 19">
    <name type="scientific">Caenorhabditis briggsae</name>
    <dbReference type="NCBI Taxonomy" id="6238"/>
    <lineage>
        <taxon>Eukaryota</taxon>
        <taxon>Metazoa</taxon>
        <taxon>Ecdysozoa</taxon>
        <taxon>Nematoda</taxon>
        <taxon>Chromadorea</taxon>
        <taxon>Rhabditida</taxon>
        <taxon>Rhabditina</taxon>
        <taxon>Rhabditomorpha</taxon>
        <taxon>Rhabditoidea</taxon>
        <taxon>Rhabditidae</taxon>
        <taxon>Peloderinae</taxon>
        <taxon>Caenorhabditis</taxon>
    </lineage>
</organism>
<evidence type="ECO:0000259" key="17">
    <source>
        <dbReference type="PROSITE" id="PS51686"/>
    </source>
</evidence>
<proteinExistence type="inferred from homology"/>
<dbReference type="eggNOG" id="KOG2360">
    <property type="taxonomic scope" value="Eukaryota"/>
</dbReference>
<evidence type="ECO:0000313" key="20">
    <source>
        <dbReference type="WormBase" id="CBG20899"/>
    </source>
</evidence>
<comment type="similarity">
    <text evidence="3">Belongs to the methyltransferase superfamily. METL family.</text>
</comment>
<gene>
    <name evidence="20" type="primary">nsun-5</name>
    <name evidence="18 20" type="ORF">CBG20899</name>
    <name evidence="18" type="ORF">CBG_20899</name>
</gene>
<dbReference type="GO" id="GO:0030488">
    <property type="term" value="P:tRNA methylation"/>
    <property type="evidence" value="ECO:0007669"/>
    <property type="project" value="UniProtKB-ARBA"/>
</dbReference>
<keyword evidence="4" id="KW-0963">Cytoplasm</keyword>
<evidence type="ECO:0000256" key="13">
    <source>
        <dbReference type="ARBA" id="ARBA00065134"/>
    </source>
</evidence>
<evidence type="ECO:0000313" key="19">
    <source>
        <dbReference type="Proteomes" id="UP000008549"/>
    </source>
</evidence>
<evidence type="ECO:0000256" key="9">
    <source>
        <dbReference type="ARBA" id="ARBA00022884"/>
    </source>
</evidence>
<accession>A8XYW6</accession>
<dbReference type="InterPro" id="IPR023267">
    <property type="entry name" value="RCMT"/>
</dbReference>
<dbReference type="Pfam" id="PF08242">
    <property type="entry name" value="Methyltransf_12"/>
    <property type="match status" value="1"/>
</dbReference>